<reference evidence="9" key="1">
    <citation type="journal article" date="2018" name="Nat. Microbiol.">
        <title>Leveraging single-cell genomics to expand the fungal tree of life.</title>
        <authorList>
            <person name="Ahrendt S.R."/>
            <person name="Quandt C.A."/>
            <person name="Ciobanu D."/>
            <person name="Clum A."/>
            <person name="Salamov A."/>
            <person name="Andreopoulos B."/>
            <person name="Cheng J.F."/>
            <person name="Woyke T."/>
            <person name="Pelin A."/>
            <person name="Henrissat B."/>
            <person name="Reynolds N.K."/>
            <person name="Benny G.L."/>
            <person name="Smith M.E."/>
            <person name="James T.Y."/>
            <person name="Grigoriev I.V."/>
        </authorList>
    </citation>
    <scope>NUCLEOTIDE SEQUENCE [LARGE SCALE GENOMIC DNA]</scope>
</reference>
<feature type="compositionally biased region" description="Polar residues" evidence="6">
    <location>
        <begin position="1"/>
        <end position="11"/>
    </location>
</feature>
<evidence type="ECO:0000256" key="5">
    <source>
        <dbReference type="ARBA" id="ARBA00023242"/>
    </source>
</evidence>
<feature type="compositionally biased region" description="Polar residues" evidence="6">
    <location>
        <begin position="54"/>
        <end position="66"/>
    </location>
</feature>
<feature type="region of interest" description="Disordered" evidence="6">
    <location>
        <begin position="1"/>
        <end position="34"/>
    </location>
</feature>
<evidence type="ECO:0000256" key="3">
    <source>
        <dbReference type="ARBA" id="ARBA00022763"/>
    </source>
</evidence>
<keyword evidence="9" id="KW-1185">Reference proteome</keyword>
<feature type="domain" description="BRCT" evidence="7">
    <location>
        <begin position="256"/>
        <end position="323"/>
    </location>
</feature>
<keyword evidence="2" id="KW-0677">Repeat</keyword>
<keyword evidence="5" id="KW-0539">Nucleus</keyword>
<dbReference type="SMART" id="SM00292">
    <property type="entry name" value="BRCT"/>
    <property type="match status" value="2"/>
</dbReference>
<feature type="region of interest" description="Disordered" evidence="6">
    <location>
        <begin position="120"/>
        <end position="209"/>
    </location>
</feature>
<dbReference type="Pfam" id="PF00533">
    <property type="entry name" value="BRCT"/>
    <property type="match status" value="1"/>
</dbReference>
<dbReference type="SUPFAM" id="SSF52113">
    <property type="entry name" value="BRCT domain"/>
    <property type="match status" value="2"/>
</dbReference>
<dbReference type="OrthoDB" id="549017at2759"/>
<dbReference type="InterPro" id="IPR036420">
    <property type="entry name" value="BRCT_dom_sf"/>
</dbReference>
<sequence length="427" mass="47265">MSVTFDDSSLPGSLEGIGRELTCADPTLNPPRIGKHWFKPTKRCDLLTKAVSSLKDSPKPTLTRQTYARRPQDRRRGRLSMQRPSVGPLFPEGTVPTMEGLEMLRAWEREVELELEALAKADADGSETEGSETEEHDTKEPHIKTSGMKRPCPSDGLEEHVTARKRMNEEPGTEITDDRHVQNESFAEKEFSSSQGESSSSQKGTPPSQKSTAYTWCFLMTGLSEEQVSIVKRAVSNLHARIIPGPSDTPVPVRVKVTKNFSPSVTHLITTPSSRPRTQGHRLCRRTVKYLSCLAAGIWIVDVAWAEEALRTGHWTLPDGYEMDGDDKSTPRQAPRLSRLTPAPAPRLLSGHVFWLDTSTLLPSLLPFYTQIIRLAGGRVTQIRAVATTLLSTASPSAPPSGTRTVPPEWLLDSLSRWKEESLVATE</sequence>
<keyword evidence="3" id="KW-0227">DNA damage</keyword>
<dbReference type="GO" id="GO:0000724">
    <property type="term" value="P:double-strand break repair via homologous recombination"/>
    <property type="evidence" value="ECO:0007669"/>
    <property type="project" value="TreeGrafter"/>
</dbReference>
<name>A0A4P9Y2G1_9FUNG</name>
<evidence type="ECO:0000256" key="4">
    <source>
        <dbReference type="ARBA" id="ARBA00023204"/>
    </source>
</evidence>
<dbReference type="Proteomes" id="UP000267251">
    <property type="component" value="Unassembled WGS sequence"/>
</dbReference>
<organism evidence="8 9">
    <name type="scientific">Piptocephalis cylindrospora</name>
    <dbReference type="NCBI Taxonomy" id="1907219"/>
    <lineage>
        <taxon>Eukaryota</taxon>
        <taxon>Fungi</taxon>
        <taxon>Fungi incertae sedis</taxon>
        <taxon>Zoopagomycota</taxon>
        <taxon>Zoopagomycotina</taxon>
        <taxon>Zoopagomycetes</taxon>
        <taxon>Zoopagales</taxon>
        <taxon>Piptocephalidaceae</taxon>
        <taxon>Piptocephalis</taxon>
    </lineage>
</organism>
<dbReference type="InterPro" id="IPR001357">
    <property type="entry name" value="BRCT_dom"/>
</dbReference>
<dbReference type="AlphaFoldDB" id="A0A4P9Y2G1"/>
<evidence type="ECO:0000256" key="2">
    <source>
        <dbReference type="ARBA" id="ARBA00022737"/>
    </source>
</evidence>
<dbReference type="InterPro" id="IPR031099">
    <property type="entry name" value="BRCA1-associated"/>
</dbReference>
<evidence type="ECO:0000313" key="9">
    <source>
        <dbReference type="Proteomes" id="UP000267251"/>
    </source>
</evidence>
<feature type="region of interest" description="Disordered" evidence="6">
    <location>
        <begin position="316"/>
        <end position="342"/>
    </location>
</feature>
<evidence type="ECO:0000256" key="6">
    <source>
        <dbReference type="SAM" id="MobiDB-lite"/>
    </source>
</evidence>
<feature type="compositionally biased region" description="Basic and acidic residues" evidence="6">
    <location>
        <begin position="176"/>
        <end position="191"/>
    </location>
</feature>
<dbReference type="PROSITE" id="PS50172">
    <property type="entry name" value="BRCT"/>
    <property type="match status" value="1"/>
</dbReference>
<evidence type="ECO:0000259" key="7">
    <source>
        <dbReference type="PROSITE" id="PS50172"/>
    </source>
</evidence>
<feature type="compositionally biased region" description="Basic and acidic residues" evidence="6">
    <location>
        <begin position="157"/>
        <end position="169"/>
    </location>
</feature>
<evidence type="ECO:0000256" key="1">
    <source>
        <dbReference type="ARBA" id="ARBA00004123"/>
    </source>
</evidence>
<dbReference type="GO" id="GO:0005634">
    <property type="term" value="C:nucleus"/>
    <property type="evidence" value="ECO:0007669"/>
    <property type="project" value="UniProtKB-SubCell"/>
</dbReference>
<dbReference type="GO" id="GO:0004842">
    <property type="term" value="F:ubiquitin-protein transferase activity"/>
    <property type="evidence" value="ECO:0007669"/>
    <property type="project" value="TreeGrafter"/>
</dbReference>
<gene>
    <name evidence="8" type="ORF">BJ684DRAFT_20474</name>
</gene>
<protein>
    <recommendedName>
        <fullName evidence="7">BRCT domain-containing protein</fullName>
    </recommendedName>
</protein>
<evidence type="ECO:0000313" key="8">
    <source>
        <dbReference type="EMBL" id="RKP13015.1"/>
    </source>
</evidence>
<keyword evidence="4" id="KW-0234">DNA repair</keyword>
<comment type="subcellular location">
    <subcellularLocation>
        <location evidence="1">Nucleus</location>
    </subcellularLocation>
</comment>
<proteinExistence type="predicted"/>
<feature type="compositionally biased region" description="Low complexity" evidence="6">
    <location>
        <begin position="192"/>
        <end position="204"/>
    </location>
</feature>
<feature type="region of interest" description="Disordered" evidence="6">
    <location>
        <begin position="54"/>
        <end position="94"/>
    </location>
</feature>
<dbReference type="PANTHER" id="PTHR13763:SF0">
    <property type="entry name" value="BREAST CANCER TYPE 1 SUSCEPTIBILITY PROTEIN"/>
    <property type="match status" value="1"/>
</dbReference>
<accession>A0A4P9Y2G1</accession>
<dbReference type="Gene3D" id="3.40.50.10190">
    <property type="entry name" value="BRCT domain"/>
    <property type="match status" value="1"/>
</dbReference>
<dbReference type="EMBL" id="KZ988133">
    <property type="protein sequence ID" value="RKP13015.1"/>
    <property type="molecule type" value="Genomic_DNA"/>
</dbReference>
<feature type="compositionally biased region" description="Acidic residues" evidence="6">
    <location>
        <begin position="124"/>
        <end position="135"/>
    </location>
</feature>
<dbReference type="GO" id="GO:0045944">
    <property type="term" value="P:positive regulation of transcription by RNA polymerase II"/>
    <property type="evidence" value="ECO:0007669"/>
    <property type="project" value="TreeGrafter"/>
</dbReference>
<dbReference type="PANTHER" id="PTHR13763">
    <property type="entry name" value="BREAST CANCER TYPE 1 SUSCEPTIBILITY PROTEIN BRCA1"/>
    <property type="match status" value="1"/>
</dbReference>